<feature type="compositionally biased region" description="Basic residues" evidence="1">
    <location>
        <begin position="464"/>
        <end position="476"/>
    </location>
</feature>
<feature type="compositionally biased region" description="Acidic residues" evidence="1">
    <location>
        <begin position="572"/>
        <end position="581"/>
    </location>
</feature>
<feature type="compositionally biased region" description="Basic residues" evidence="1">
    <location>
        <begin position="365"/>
        <end position="374"/>
    </location>
</feature>
<evidence type="ECO:0000256" key="1">
    <source>
        <dbReference type="SAM" id="MobiDB-lite"/>
    </source>
</evidence>
<organism evidence="2 3">
    <name type="scientific">Vitrella brassicaformis (strain CCMP3155)</name>
    <dbReference type="NCBI Taxonomy" id="1169540"/>
    <lineage>
        <taxon>Eukaryota</taxon>
        <taxon>Sar</taxon>
        <taxon>Alveolata</taxon>
        <taxon>Colpodellida</taxon>
        <taxon>Vitrellaceae</taxon>
        <taxon>Vitrella</taxon>
    </lineage>
</organism>
<dbReference type="AlphaFoldDB" id="A0A0G4FNH5"/>
<feature type="region of interest" description="Disordered" evidence="1">
    <location>
        <begin position="252"/>
        <end position="272"/>
    </location>
</feature>
<gene>
    <name evidence="2" type="ORF">Vbra_15849</name>
</gene>
<reference evidence="2 3" key="1">
    <citation type="submission" date="2014-11" db="EMBL/GenBank/DDBJ databases">
        <authorList>
            <person name="Zhu J."/>
            <person name="Qi W."/>
            <person name="Song R."/>
        </authorList>
    </citation>
    <scope>NUCLEOTIDE SEQUENCE [LARGE SCALE GENOMIC DNA]</scope>
</reference>
<keyword evidence="3" id="KW-1185">Reference proteome</keyword>
<dbReference type="OrthoDB" id="428766at2759"/>
<feature type="compositionally biased region" description="Low complexity" evidence="1">
    <location>
        <begin position="390"/>
        <end position="403"/>
    </location>
</feature>
<dbReference type="EMBL" id="CDMY01000471">
    <property type="protein sequence ID" value="CEM15805.1"/>
    <property type="molecule type" value="Genomic_DNA"/>
</dbReference>
<feature type="compositionally biased region" description="Low complexity" evidence="1">
    <location>
        <begin position="497"/>
        <end position="506"/>
    </location>
</feature>
<name>A0A0G4FNH5_VITBC</name>
<feature type="compositionally biased region" description="Basic and acidic residues" evidence="1">
    <location>
        <begin position="347"/>
        <end position="364"/>
    </location>
</feature>
<sequence length="645" mass="70850">MVQKKAQKEQTYSTAKVKRVGSYFKGFYFPLVLQNRCKHYLADLQTLIREFKADYEASDKKHPGSFPLFRDVFRRLHFSEIHRTAEGEDHALAFQLLTGVCLELMRSSEEVVHQVGCLYGLYLLYETQFHMPPNLNMGGSGIIRQPIPVNLQTLELLESLMKRCESNGEESFPECAAIVQRLLSGEALTLGCREGPLFMFQDRQGKPLIAQTEARSFLKTQGFQTKRADLAGLVRGTTALIDLAGRYVALRDQERGPNAKPRWSKSRGDLPDNLQAMRTNIEKTQATFPEAMPADMPLDSPIGSPRPKPKSKTAPTARKRKRQEEPSQPPQPPAIEEGPPEAAAAVDEGREPDALDQLMEDHFAPKGKKRASRQVRREPKPKAKRKSCAKAKPSAATAAAAGAVVSDDGVMHPDENADLIDMLERSLEAAPPEQQEDLPAIPAPPSPLAAPPSPPPSPPEPKAKAKPKAKRQPKAKAAKEKPAAKRASRAKAKTPAKAKAAGGAAESEIEHEIEHEEDDSTRVKKAVGKRAAAKGAARGRGRGRGARPKGGQRLTGTIANPARRKRDLGPEASEEVYEPEELSAGLLDSMIAGQAEAPHLQQQQQQQRVPQAAEPLDRDEELLRELQELGAERGMEADEEDEEED</sequence>
<feature type="compositionally biased region" description="Basic residues" evidence="1">
    <location>
        <begin position="307"/>
        <end position="321"/>
    </location>
</feature>
<dbReference type="Pfam" id="PF09808">
    <property type="entry name" value="SNAPC1"/>
    <property type="match status" value="1"/>
</dbReference>
<dbReference type="OMA" id="WRAMANA"/>
<dbReference type="Proteomes" id="UP000041254">
    <property type="component" value="Unassembled WGS sequence"/>
</dbReference>
<evidence type="ECO:0000313" key="3">
    <source>
        <dbReference type="Proteomes" id="UP000041254"/>
    </source>
</evidence>
<protein>
    <submittedName>
        <fullName evidence="2">Uncharacterized protein</fullName>
    </submittedName>
</protein>
<dbReference type="InParanoid" id="A0A0G4FNH5"/>
<feature type="compositionally biased region" description="Basic residues" evidence="1">
    <location>
        <begin position="523"/>
        <end position="547"/>
    </location>
</feature>
<proteinExistence type="predicted"/>
<feature type="compositionally biased region" description="Basic and acidic residues" evidence="1">
    <location>
        <begin position="621"/>
        <end position="636"/>
    </location>
</feature>
<feature type="compositionally biased region" description="Low complexity" evidence="1">
    <location>
        <begin position="334"/>
        <end position="345"/>
    </location>
</feature>
<feature type="compositionally biased region" description="Pro residues" evidence="1">
    <location>
        <begin position="441"/>
        <end position="460"/>
    </location>
</feature>
<feature type="compositionally biased region" description="Basic residues" evidence="1">
    <location>
        <begin position="484"/>
        <end position="496"/>
    </location>
</feature>
<dbReference type="VEuPathDB" id="CryptoDB:Vbra_15849"/>
<evidence type="ECO:0000313" key="2">
    <source>
        <dbReference type="EMBL" id="CEM15805.1"/>
    </source>
</evidence>
<dbReference type="InterPro" id="IPR019188">
    <property type="entry name" value="SNAPC1"/>
</dbReference>
<accession>A0A0G4FNH5</accession>
<feature type="region of interest" description="Disordered" evidence="1">
    <location>
        <begin position="286"/>
        <end position="645"/>
    </location>
</feature>